<comment type="cofactor">
    <cofactor evidence="1">
        <name>pyridoxal 5'-phosphate</name>
        <dbReference type="ChEBI" id="CHEBI:597326"/>
    </cofactor>
</comment>
<dbReference type="AlphaFoldDB" id="A0A172T268"/>
<organism evidence="5 6">
    <name type="scientific">Fervidobacterium pennivorans</name>
    <dbReference type="NCBI Taxonomy" id="93466"/>
    <lineage>
        <taxon>Bacteria</taxon>
        <taxon>Thermotogati</taxon>
        <taxon>Thermotogota</taxon>
        <taxon>Thermotogae</taxon>
        <taxon>Thermotogales</taxon>
        <taxon>Fervidobacteriaceae</taxon>
        <taxon>Fervidobacterium</taxon>
    </lineage>
</organism>
<dbReference type="CDD" id="cd06815">
    <property type="entry name" value="PLPDE_III_AR_like_1"/>
    <property type="match status" value="1"/>
</dbReference>
<dbReference type="PANTHER" id="PTHR30511">
    <property type="entry name" value="ALANINE RACEMASE"/>
    <property type="match status" value="1"/>
</dbReference>
<evidence type="ECO:0000256" key="2">
    <source>
        <dbReference type="ARBA" id="ARBA00022898"/>
    </source>
</evidence>
<dbReference type="Proteomes" id="UP000077096">
    <property type="component" value="Chromosome"/>
</dbReference>
<dbReference type="EMBL" id="CP011393">
    <property type="protein sequence ID" value="ANE41066.1"/>
    <property type="molecule type" value="Genomic_DNA"/>
</dbReference>
<keyword evidence="3" id="KW-0413">Isomerase</keyword>
<dbReference type="Pfam" id="PF01168">
    <property type="entry name" value="Ala_racemase_N"/>
    <property type="match status" value="1"/>
</dbReference>
<dbReference type="Gene3D" id="3.20.20.10">
    <property type="entry name" value="Alanine racemase"/>
    <property type="match status" value="1"/>
</dbReference>
<dbReference type="GO" id="GO:0008784">
    <property type="term" value="F:alanine racemase activity"/>
    <property type="evidence" value="ECO:0007669"/>
    <property type="project" value="TreeGrafter"/>
</dbReference>
<dbReference type="InterPro" id="IPR000821">
    <property type="entry name" value="Ala_racemase"/>
</dbReference>
<proteinExistence type="predicted"/>
<dbReference type="PANTHER" id="PTHR30511:SF3">
    <property type="entry name" value="LYSINE RACEMASE"/>
    <property type="match status" value="1"/>
</dbReference>
<evidence type="ECO:0000259" key="4">
    <source>
        <dbReference type="Pfam" id="PF01168"/>
    </source>
</evidence>
<keyword evidence="2" id="KW-0663">Pyridoxal phosphate</keyword>
<protein>
    <submittedName>
        <fullName evidence="5">Alanine racemase</fullName>
    </submittedName>
</protein>
<dbReference type="InterPro" id="IPR029066">
    <property type="entry name" value="PLP-binding_barrel"/>
</dbReference>
<dbReference type="GO" id="GO:0030170">
    <property type="term" value="F:pyridoxal phosphate binding"/>
    <property type="evidence" value="ECO:0007669"/>
    <property type="project" value="TreeGrafter"/>
</dbReference>
<evidence type="ECO:0000313" key="5">
    <source>
        <dbReference type="EMBL" id="ANE41066.1"/>
    </source>
</evidence>
<dbReference type="GO" id="GO:0005829">
    <property type="term" value="C:cytosol"/>
    <property type="evidence" value="ECO:0007669"/>
    <property type="project" value="TreeGrafter"/>
</dbReference>
<sequence length="362" mass="39631">MIKPAARYPRLIINLSAITENASKVAQFCHSRGIELVGVTKLSLGNPAIAKVMKSAGVDKIGESRLKNIINLYQNGVPSPFQLLRIPMLSEIPQAVRLVDEFLVSMPEAAFEIDKQAGELDKNVSIIYMIDVGDLREGVWFEHAVDEILSVAVKLKHAILRGIGTNVGCYGGVLPTKENMTMLVEIGKELESKLGYELVISGGSTVTLALLENGALPEGINQFRVGEGIILGTDATGDRDIPYLRQDTVILEAEVIEVDYKPSVPVGELGKDAFGRTPHFEDKGYRKRIILAVGEQDVKPDGLIPLEKGLHVLHASSDHLIVDTTESTETFKLGDIVRFRMSYGCALRAFTSPYVEKVFTED</sequence>
<feature type="domain" description="Alanine racemase N-terminal" evidence="4">
    <location>
        <begin position="13"/>
        <end position="229"/>
    </location>
</feature>
<evidence type="ECO:0000256" key="3">
    <source>
        <dbReference type="ARBA" id="ARBA00023235"/>
    </source>
</evidence>
<dbReference type="InterPro" id="IPR001608">
    <property type="entry name" value="Ala_racemase_N"/>
</dbReference>
<gene>
    <name evidence="5" type="ORF">JM64_02950</name>
</gene>
<evidence type="ECO:0000256" key="1">
    <source>
        <dbReference type="ARBA" id="ARBA00001933"/>
    </source>
</evidence>
<dbReference type="KEGG" id="fng:JM64_02950"/>
<evidence type="ECO:0000313" key="6">
    <source>
        <dbReference type="Proteomes" id="UP000077096"/>
    </source>
</evidence>
<reference evidence="5 6" key="1">
    <citation type="submission" date="2014-08" db="EMBL/GenBank/DDBJ databases">
        <title>Fervidobacterium pennivorans DYC genome.</title>
        <authorList>
            <person name="Wushke S."/>
        </authorList>
    </citation>
    <scope>NUCLEOTIDE SEQUENCE [LARGE SCALE GENOMIC DNA]</scope>
    <source>
        <strain evidence="5 6">DYC</strain>
    </source>
</reference>
<name>A0A172T268_FERPE</name>
<dbReference type="PATRIC" id="fig|93466.3.peg.641"/>
<accession>A0A172T268</accession>
<dbReference type="SUPFAM" id="SSF51419">
    <property type="entry name" value="PLP-binding barrel"/>
    <property type="match status" value="1"/>
</dbReference>
<dbReference type="OrthoDB" id="504078at2"/>